<dbReference type="GO" id="GO:0008285">
    <property type="term" value="P:negative regulation of cell population proliferation"/>
    <property type="evidence" value="ECO:0007669"/>
    <property type="project" value="InterPro"/>
</dbReference>
<evidence type="ECO:0000256" key="1">
    <source>
        <dbReference type="ARBA" id="ARBA00004162"/>
    </source>
</evidence>
<organism evidence="8 9">
    <name type="scientific">Sphenostylis stenocarpa</name>
    <dbReference type="NCBI Taxonomy" id="92480"/>
    <lineage>
        <taxon>Eukaryota</taxon>
        <taxon>Viridiplantae</taxon>
        <taxon>Streptophyta</taxon>
        <taxon>Embryophyta</taxon>
        <taxon>Tracheophyta</taxon>
        <taxon>Spermatophyta</taxon>
        <taxon>Magnoliopsida</taxon>
        <taxon>eudicotyledons</taxon>
        <taxon>Gunneridae</taxon>
        <taxon>Pentapetalae</taxon>
        <taxon>rosids</taxon>
        <taxon>fabids</taxon>
        <taxon>Fabales</taxon>
        <taxon>Fabaceae</taxon>
        <taxon>Papilionoideae</taxon>
        <taxon>50 kb inversion clade</taxon>
        <taxon>NPAAA clade</taxon>
        <taxon>indigoferoid/millettioid clade</taxon>
        <taxon>Phaseoleae</taxon>
        <taxon>Sphenostylis</taxon>
    </lineage>
</organism>
<evidence type="ECO:0000256" key="5">
    <source>
        <dbReference type="ARBA" id="ARBA00022989"/>
    </source>
</evidence>
<evidence type="ECO:0000256" key="7">
    <source>
        <dbReference type="ARBA" id="ARBA00024340"/>
    </source>
</evidence>
<evidence type="ECO:0000313" key="9">
    <source>
        <dbReference type="Proteomes" id="UP001189624"/>
    </source>
</evidence>
<reference evidence="8" key="1">
    <citation type="submission" date="2023-10" db="EMBL/GenBank/DDBJ databases">
        <authorList>
            <person name="Domelevo Entfellner J.-B."/>
        </authorList>
    </citation>
    <scope>NUCLEOTIDE SEQUENCE</scope>
</reference>
<evidence type="ECO:0000313" key="8">
    <source>
        <dbReference type="EMBL" id="CAJ1976730.1"/>
    </source>
</evidence>
<evidence type="ECO:0000256" key="6">
    <source>
        <dbReference type="ARBA" id="ARBA00023136"/>
    </source>
</evidence>
<keyword evidence="6" id="KW-0472">Membrane</keyword>
<name>A0AA87BBL1_9FABA</name>
<dbReference type="GO" id="GO:0005886">
    <property type="term" value="C:plasma membrane"/>
    <property type="evidence" value="ECO:0007669"/>
    <property type="project" value="UniProtKB-SubCell"/>
</dbReference>
<accession>A0AA87BBL1</accession>
<dbReference type="Proteomes" id="UP001189624">
    <property type="component" value="Chromosome 10"/>
</dbReference>
<dbReference type="EMBL" id="OY731407">
    <property type="protein sequence ID" value="CAJ1976730.1"/>
    <property type="molecule type" value="Genomic_DNA"/>
</dbReference>
<dbReference type="GO" id="GO:0048367">
    <property type="term" value="P:shoot system development"/>
    <property type="evidence" value="ECO:0007669"/>
    <property type="project" value="UniProtKB-ARBA"/>
</dbReference>
<comment type="similarity">
    <text evidence="7">Belongs to the DVL/RTFL small polypeptides family.</text>
</comment>
<evidence type="ECO:0000256" key="3">
    <source>
        <dbReference type="ARBA" id="ARBA00022475"/>
    </source>
</evidence>
<keyword evidence="9" id="KW-1185">Reference proteome</keyword>
<proteinExistence type="inferred from homology"/>
<protein>
    <submittedName>
        <fullName evidence="8">Uncharacterized protein</fullName>
    </submittedName>
</protein>
<comment type="subcellular location">
    <subcellularLocation>
        <location evidence="1">Cell membrane</location>
        <topology evidence="1">Single-pass membrane protein</topology>
    </subcellularLocation>
</comment>
<evidence type="ECO:0000256" key="4">
    <source>
        <dbReference type="ARBA" id="ARBA00022692"/>
    </source>
</evidence>
<dbReference type="AlphaFoldDB" id="A0AA87BBL1"/>
<dbReference type="Gramene" id="rna-AYBTSS11_LOCUS28873">
    <property type="protein sequence ID" value="CAJ1976730.1"/>
    <property type="gene ID" value="gene-AYBTSS11_LOCUS28873"/>
</dbReference>
<keyword evidence="4" id="KW-0812">Transmembrane</keyword>
<dbReference type="InterPro" id="IPR051525">
    <property type="entry name" value="DVL_RTFL_regulatory"/>
</dbReference>
<evidence type="ECO:0000256" key="2">
    <source>
        <dbReference type="ARBA" id="ARBA00022473"/>
    </source>
</evidence>
<keyword evidence="3" id="KW-1003">Cell membrane</keyword>
<dbReference type="Pfam" id="PF08137">
    <property type="entry name" value="DVL"/>
    <property type="match status" value="1"/>
</dbReference>
<keyword evidence="5" id="KW-1133">Transmembrane helix</keyword>
<dbReference type="PANTHER" id="PTHR33102">
    <property type="entry name" value="DVL19-RELATED-RELATED"/>
    <property type="match status" value="1"/>
</dbReference>
<sequence>MMKEDINSCTKRVCEPFKAFGRRCTRLAKEQRARFYIFRRCITMLDRVLGIGSFGAFFNKWVLTDE</sequence>
<gene>
    <name evidence="8" type="ORF">AYBTSS11_LOCUS28873</name>
</gene>
<dbReference type="InterPro" id="IPR012552">
    <property type="entry name" value="DVL"/>
</dbReference>
<keyword evidence="2" id="KW-0217">Developmental protein</keyword>